<evidence type="ECO:0000256" key="4">
    <source>
        <dbReference type="ARBA" id="ARBA00022692"/>
    </source>
</evidence>
<keyword evidence="10" id="KW-1185">Reference proteome</keyword>
<evidence type="ECO:0000256" key="5">
    <source>
        <dbReference type="ARBA" id="ARBA00022989"/>
    </source>
</evidence>
<evidence type="ECO:0000259" key="8">
    <source>
        <dbReference type="Pfam" id="PF06808"/>
    </source>
</evidence>
<dbReference type="PIRSF" id="PIRSF006066">
    <property type="entry name" value="HI0050"/>
    <property type="match status" value="1"/>
</dbReference>
<dbReference type="GO" id="GO:0005886">
    <property type="term" value="C:plasma membrane"/>
    <property type="evidence" value="ECO:0007669"/>
    <property type="project" value="UniProtKB-SubCell"/>
</dbReference>
<organism evidence="9 10">
    <name type="scientific">Entomospira entomophila</name>
    <dbReference type="NCBI Taxonomy" id="2719988"/>
    <lineage>
        <taxon>Bacteria</taxon>
        <taxon>Pseudomonadati</taxon>
        <taxon>Spirochaetota</taxon>
        <taxon>Spirochaetia</taxon>
        <taxon>Spirochaetales</taxon>
        <taxon>Spirochaetaceae</taxon>
        <taxon>Entomospira</taxon>
    </lineage>
</organism>
<evidence type="ECO:0000256" key="1">
    <source>
        <dbReference type="ARBA" id="ARBA00004429"/>
    </source>
</evidence>
<keyword evidence="2" id="KW-1003">Cell membrane</keyword>
<dbReference type="InterPro" id="IPR004681">
    <property type="entry name" value="TRAP_DctM"/>
</dbReference>
<dbReference type="AlphaFoldDB" id="A0A968KRG4"/>
<feature type="transmembrane region" description="Helical" evidence="7">
    <location>
        <begin position="7"/>
        <end position="33"/>
    </location>
</feature>
<feature type="transmembrane region" description="Helical" evidence="7">
    <location>
        <begin position="319"/>
        <end position="349"/>
    </location>
</feature>
<feature type="transmembrane region" description="Helical" evidence="7">
    <location>
        <begin position="53"/>
        <end position="72"/>
    </location>
</feature>
<dbReference type="Pfam" id="PF06808">
    <property type="entry name" value="DctM"/>
    <property type="match status" value="1"/>
</dbReference>
<reference evidence="9 10" key="1">
    <citation type="submission" date="2020-03" db="EMBL/GenBank/DDBJ databases">
        <title>Spirochaetal bacteria isolated from arthropods constitute a novel genus Entomospira genus novum within the order Spirochaetales.</title>
        <authorList>
            <person name="Grana-Miraglia L."/>
            <person name="Sikutova S."/>
            <person name="Fingerle V."/>
            <person name="Sing A."/>
            <person name="Castillo-Ramirez S."/>
            <person name="Margos G."/>
            <person name="Rudolf I."/>
        </authorList>
    </citation>
    <scope>NUCLEOTIDE SEQUENCE [LARGE SCALE GENOMIC DNA]</scope>
    <source>
        <strain evidence="9 10">BR193</strain>
    </source>
</reference>
<evidence type="ECO:0000256" key="6">
    <source>
        <dbReference type="ARBA" id="ARBA00023136"/>
    </source>
</evidence>
<keyword evidence="3" id="KW-0997">Cell inner membrane</keyword>
<feature type="transmembrane region" description="Helical" evidence="7">
    <location>
        <begin position="283"/>
        <end position="307"/>
    </location>
</feature>
<protein>
    <submittedName>
        <fullName evidence="9">TRAP transporter large permease</fullName>
    </submittedName>
</protein>
<keyword evidence="5 7" id="KW-1133">Transmembrane helix</keyword>
<dbReference type="PANTHER" id="PTHR33362">
    <property type="entry name" value="SIALIC ACID TRAP TRANSPORTER PERMEASE PROTEIN SIAT-RELATED"/>
    <property type="match status" value="1"/>
</dbReference>
<feature type="transmembrane region" description="Helical" evidence="7">
    <location>
        <begin position="244"/>
        <end position="262"/>
    </location>
</feature>
<evidence type="ECO:0000256" key="2">
    <source>
        <dbReference type="ARBA" id="ARBA00022475"/>
    </source>
</evidence>
<dbReference type="GO" id="GO:0022857">
    <property type="term" value="F:transmembrane transporter activity"/>
    <property type="evidence" value="ECO:0007669"/>
    <property type="project" value="TreeGrafter"/>
</dbReference>
<dbReference type="Proteomes" id="UP000711995">
    <property type="component" value="Unassembled WGS sequence"/>
</dbReference>
<evidence type="ECO:0000313" key="10">
    <source>
        <dbReference type="Proteomes" id="UP000711995"/>
    </source>
</evidence>
<dbReference type="InterPro" id="IPR010656">
    <property type="entry name" value="DctM"/>
</dbReference>
<dbReference type="NCBIfam" id="TIGR00786">
    <property type="entry name" value="dctM"/>
    <property type="match status" value="1"/>
</dbReference>
<feature type="transmembrane region" description="Helical" evidence="7">
    <location>
        <begin position="108"/>
        <end position="129"/>
    </location>
</feature>
<dbReference type="EMBL" id="JAATLJ010000001">
    <property type="protein sequence ID" value="NIZ40723.1"/>
    <property type="molecule type" value="Genomic_DNA"/>
</dbReference>
<keyword evidence="6 7" id="KW-0472">Membrane</keyword>
<name>A0A968KRG4_9SPIO</name>
<gene>
    <name evidence="9" type="ORF">HCT14_04260</name>
</gene>
<feature type="transmembrane region" description="Helical" evidence="7">
    <location>
        <begin position="361"/>
        <end position="385"/>
    </location>
</feature>
<accession>A0A968KRG4</accession>
<feature type="transmembrane region" description="Helical" evidence="7">
    <location>
        <begin position="174"/>
        <end position="198"/>
    </location>
</feature>
<feature type="domain" description="TRAP C4-dicarboxylate transport system permease DctM subunit" evidence="8">
    <location>
        <begin position="11"/>
        <end position="422"/>
    </location>
</feature>
<dbReference type="PANTHER" id="PTHR33362:SF2">
    <property type="entry name" value="TRAP TRANSPORTER LARGE PERMEASE PROTEIN"/>
    <property type="match status" value="1"/>
</dbReference>
<keyword evidence="4 7" id="KW-0812">Transmembrane</keyword>
<evidence type="ECO:0000256" key="3">
    <source>
        <dbReference type="ARBA" id="ARBA00022519"/>
    </source>
</evidence>
<evidence type="ECO:0000313" key="9">
    <source>
        <dbReference type="EMBL" id="NIZ40723.1"/>
    </source>
</evidence>
<sequence>MDTGLATLILFGVFFVLLFTGVPIAVGIAIASIATVLTVLPLDMAIFTLTQRLFAGVDSFTLLALPFFILAGQLMNKGGIAIRLVRLAQMIGGRLPGSLYQANVVGNMLFGSISGSTVASAAAIGGILAPMQEKEGYDRSLSAAVNIASAPTGILIPPSGPLILYSLVSGGTSIAALFLAGYIPGLIMGVSIMIVSGFMAYRSGLRGGAPLAWGEKARIIIEAIPALLLIVIVMGGIVGGIFTATEGAAIAVLYSFILAILYKEVKIGDLPKIFGESLRNSSYILFLIATSSMMAYAMTLTNIPSAIVGMVEGVSSNPIIILLMMNVTLVLISTFLDITPAILLFTPIFLPIAQQLNMDPVHFGIMLAFNMTLGNITPPVGTVLFVGCAVGKVTIEEVVPKLLPFFLLLFVLLLVIAYVPSISLFLPRVLGMI</sequence>
<comment type="caution">
    <text evidence="9">The sequence shown here is derived from an EMBL/GenBank/DDBJ whole genome shotgun (WGS) entry which is preliminary data.</text>
</comment>
<comment type="subcellular location">
    <subcellularLocation>
        <location evidence="1">Cell inner membrane</location>
        <topology evidence="1">Multi-pass membrane protein</topology>
    </subcellularLocation>
</comment>
<proteinExistence type="predicted"/>
<feature type="transmembrane region" description="Helical" evidence="7">
    <location>
        <begin position="219"/>
        <end position="238"/>
    </location>
</feature>
<dbReference type="RefSeq" id="WP_167700306.1">
    <property type="nucleotide sequence ID" value="NZ_CP118174.1"/>
</dbReference>
<feature type="transmembrane region" description="Helical" evidence="7">
    <location>
        <begin position="141"/>
        <end position="168"/>
    </location>
</feature>
<feature type="transmembrane region" description="Helical" evidence="7">
    <location>
        <begin position="405"/>
        <end position="426"/>
    </location>
</feature>
<evidence type="ECO:0000256" key="7">
    <source>
        <dbReference type="SAM" id="Phobius"/>
    </source>
</evidence>